<dbReference type="PIRSF" id="PIRSF001413">
    <property type="entry name" value="Trp_syn_beta"/>
    <property type="match status" value="1"/>
</dbReference>
<evidence type="ECO:0000256" key="11">
    <source>
        <dbReference type="ARBA" id="ARBA00049047"/>
    </source>
</evidence>
<keyword evidence="8 12" id="KW-0663">Pyridoxal phosphate</keyword>
<dbReference type="GeneID" id="32901346"/>
<proteinExistence type="inferred from homology"/>
<dbReference type="GO" id="GO:0004834">
    <property type="term" value="F:tryptophan synthase activity"/>
    <property type="evidence" value="ECO:0007669"/>
    <property type="project" value="UniProtKB-UniRule"/>
</dbReference>
<dbReference type="AlphaFoldDB" id="A0A2Z2HKI4"/>
<dbReference type="UniPathway" id="UPA00035">
    <property type="reaction ID" value="UER00044"/>
</dbReference>
<keyword evidence="10 12" id="KW-0456">Lyase</keyword>
<name>A0A2Z2HKI4_9ARCH</name>
<evidence type="ECO:0000256" key="3">
    <source>
        <dbReference type="ARBA" id="ARBA00004733"/>
    </source>
</evidence>
<comment type="pathway">
    <text evidence="3 12">Amino-acid biosynthesis; L-tryptophan biosynthesis; L-tryptophan from chorismate: step 5/5.</text>
</comment>
<evidence type="ECO:0000313" key="15">
    <source>
        <dbReference type="Proteomes" id="UP000249949"/>
    </source>
</evidence>
<dbReference type="Pfam" id="PF00291">
    <property type="entry name" value="PALP"/>
    <property type="match status" value="1"/>
</dbReference>
<dbReference type="SUPFAM" id="SSF53686">
    <property type="entry name" value="Tryptophan synthase beta subunit-like PLP-dependent enzymes"/>
    <property type="match status" value="1"/>
</dbReference>
<evidence type="ECO:0000256" key="9">
    <source>
        <dbReference type="ARBA" id="ARBA00023141"/>
    </source>
</evidence>
<evidence type="ECO:0000256" key="12">
    <source>
        <dbReference type="HAMAP-Rule" id="MF_00133"/>
    </source>
</evidence>
<comment type="subunit">
    <text evidence="5 12">Tetramer of two alpha and two beta chains.</text>
</comment>
<dbReference type="InterPro" id="IPR006653">
    <property type="entry name" value="Trp_synth_b_CS"/>
</dbReference>
<dbReference type="OrthoDB" id="371827at2157"/>
<evidence type="ECO:0000256" key="6">
    <source>
        <dbReference type="ARBA" id="ARBA00022605"/>
    </source>
</evidence>
<organism evidence="14 15">
    <name type="scientific">Candidatus Nitrosomarinus catalinensis</name>
    <dbReference type="NCBI Taxonomy" id="1898749"/>
    <lineage>
        <taxon>Archaea</taxon>
        <taxon>Nitrososphaerota</taxon>
        <taxon>Nitrososphaeria</taxon>
        <taxon>Nitrosopumilales</taxon>
        <taxon>Nitrosopumilaceae</taxon>
        <taxon>Candidatus Nitrosomarinus</taxon>
    </lineage>
</organism>
<evidence type="ECO:0000256" key="2">
    <source>
        <dbReference type="ARBA" id="ARBA00002786"/>
    </source>
</evidence>
<dbReference type="PANTHER" id="PTHR48077">
    <property type="entry name" value="TRYPTOPHAN SYNTHASE-RELATED"/>
    <property type="match status" value="1"/>
</dbReference>
<dbReference type="FunFam" id="3.40.50.1100:FF:000004">
    <property type="entry name" value="Tryptophan synthase beta chain"/>
    <property type="match status" value="1"/>
</dbReference>
<evidence type="ECO:0000313" key="14">
    <source>
        <dbReference type="EMBL" id="ARS64504.1"/>
    </source>
</evidence>
<dbReference type="EC" id="4.2.1.20" evidence="12"/>
<evidence type="ECO:0000259" key="13">
    <source>
        <dbReference type="Pfam" id="PF00291"/>
    </source>
</evidence>
<dbReference type="GO" id="GO:0005737">
    <property type="term" value="C:cytoplasm"/>
    <property type="evidence" value="ECO:0007669"/>
    <property type="project" value="TreeGrafter"/>
</dbReference>
<accession>A0A2Z2HKI4</accession>
<keyword evidence="15" id="KW-1185">Reference proteome</keyword>
<evidence type="ECO:0000256" key="8">
    <source>
        <dbReference type="ARBA" id="ARBA00022898"/>
    </source>
</evidence>
<evidence type="ECO:0000256" key="4">
    <source>
        <dbReference type="ARBA" id="ARBA00009982"/>
    </source>
</evidence>
<gene>
    <name evidence="14" type="primary">trpB1</name>
    <name evidence="12" type="synonym">trpB</name>
    <name evidence="14" type="ORF">NMSP_0885</name>
</gene>
<evidence type="ECO:0000256" key="5">
    <source>
        <dbReference type="ARBA" id="ARBA00011270"/>
    </source>
</evidence>
<comment type="cofactor">
    <cofactor evidence="1 12">
        <name>pyridoxal 5'-phosphate</name>
        <dbReference type="ChEBI" id="CHEBI:597326"/>
    </cofactor>
</comment>
<dbReference type="Gene3D" id="3.40.50.1100">
    <property type="match status" value="2"/>
</dbReference>
<dbReference type="NCBIfam" id="TIGR00263">
    <property type="entry name" value="trpB"/>
    <property type="match status" value="1"/>
</dbReference>
<dbReference type="KEGG" id="nct:NMSP_0885"/>
<keyword evidence="9 12" id="KW-0057">Aromatic amino acid biosynthesis</keyword>
<dbReference type="HAMAP" id="MF_00133">
    <property type="entry name" value="Trp_synth_beta"/>
    <property type="match status" value="1"/>
</dbReference>
<dbReference type="CDD" id="cd06446">
    <property type="entry name" value="Trp-synth_B"/>
    <property type="match status" value="1"/>
</dbReference>
<dbReference type="InterPro" id="IPR001926">
    <property type="entry name" value="TrpB-like_PALP"/>
</dbReference>
<dbReference type="PROSITE" id="PS00168">
    <property type="entry name" value="TRP_SYNTHASE_BETA"/>
    <property type="match status" value="1"/>
</dbReference>
<feature type="modified residue" description="N6-(pyridoxal phosphate)lysine" evidence="12">
    <location>
        <position position="88"/>
    </location>
</feature>
<dbReference type="InterPro" id="IPR036052">
    <property type="entry name" value="TrpB-like_PALP_sf"/>
</dbReference>
<dbReference type="InterPro" id="IPR006654">
    <property type="entry name" value="Trp_synth_beta"/>
</dbReference>
<evidence type="ECO:0000256" key="10">
    <source>
        <dbReference type="ARBA" id="ARBA00023239"/>
    </source>
</evidence>
<evidence type="ECO:0000256" key="7">
    <source>
        <dbReference type="ARBA" id="ARBA00022822"/>
    </source>
</evidence>
<keyword evidence="7 12" id="KW-0822">Tryptophan biosynthesis</keyword>
<comment type="function">
    <text evidence="2 12">The beta subunit is responsible for the synthesis of L-tryptophan from indole and L-serine.</text>
</comment>
<dbReference type="EMBL" id="CP021324">
    <property type="protein sequence ID" value="ARS64504.1"/>
    <property type="molecule type" value="Genomic_DNA"/>
</dbReference>
<reference evidence="14 15" key="1">
    <citation type="journal article" date="2017" name="Environ. Microbiol.">
        <title>Genome and epigenome of a novel marine Thaumarchaeota strain suggest viral infection, phosphorothioation DNA modification and multiple restriction systems.</title>
        <authorList>
            <person name="Ahlgren N.A."/>
            <person name="Chen Y."/>
            <person name="Needham D.M."/>
            <person name="Parada A.E."/>
            <person name="Sachdeva R."/>
            <person name="Trinh V."/>
            <person name="Chen T."/>
            <person name="Fuhrman J.A."/>
        </authorList>
    </citation>
    <scope>NUCLEOTIDE SEQUENCE [LARGE SCALE GENOMIC DNA]</scope>
    <source>
        <strain evidence="14 15">SPOT01</strain>
    </source>
</reference>
<dbReference type="InterPro" id="IPR023026">
    <property type="entry name" value="Trp_synth_beta/beta-like"/>
</dbReference>
<sequence length="396" mass="43370">MKYPKNGKFGEFGGQYIPETLVPAIEELEENYLKFKNDKKFKQELDYYLKVYAGRPTPLYYAKNLSEKLGGGKIYLKREDLLHGGAHKINNTLGQALLAKKMNKKRIIAETGAGQHGVATAMACAALGMKAEVYMGYKDTIRQKQNVYRMNMLGSKVHPVKSGSKTLKDAINDAIRDWITNVESTYYLLGSAVGPHPYPVMVRDFQSVIGNEIKSQMKKINNKEPDTVIACVGGGSNAIGTFYPLVDTSAEIIGVEAAGMGLKSKLHSATLSAGSKGVLHGMMTYLLQDSEGQITETHSISAGLDYPGVGPEHAYYKDTKRVKYHSSTDKEVLDAFLILTQTEGIIPALESSHAISEAMKVAKKSKPSESIVVTLSGRGDKDVEEVQKYLDASKNN</sequence>
<dbReference type="PANTHER" id="PTHR48077:SF3">
    <property type="entry name" value="TRYPTOPHAN SYNTHASE"/>
    <property type="match status" value="1"/>
</dbReference>
<keyword evidence="6 12" id="KW-0028">Amino-acid biosynthesis</keyword>
<comment type="similarity">
    <text evidence="4 12">Belongs to the TrpB family.</text>
</comment>
<dbReference type="FunFam" id="3.40.50.1100:FF:000001">
    <property type="entry name" value="Tryptophan synthase beta chain"/>
    <property type="match status" value="1"/>
</dbReference>
<dbReference type="Proteomes" id="UP000249949">
    <property type="component" value="Chromosome"/>
</dbReference>
<dbReference type="RefSeq" id="WP_086907594.1">
    <property type="nucleotide sequence ID" value="NZ_CP021324.1"/>
</dbReference>
<comment type="catalytic activity">
    <reaction evidence="11 12">
        <text>(1S,2R)-1-C-(indol-3-yl)glycerol 3-phosphate + L-serine = D-glyceraldehyde 3-phosphate + L-tryptophan + H2O</text>
        <dbReference type="Rhea" id="RHEA:10532"/>
        <dbReference type="ChEBI" id="CHEBI:15377"/>
        <dbReference type="ChEBI" id="CHEBI:33384"/>
        <dbReference type="ChEBI" id="CHEBI:57912"/>
        <dbReference type="ChEBI" id="CHEBI:58866"/>
        <dbReference type="ChEBI" id="CHEBI:59776"/>
        <dbReference type="EC" id="4.2.1.20"/>
    </reaction>
</comment>
<evidence type="ECO:0000256" key="1">
    <source>
        <dbReference type="ARBA" id="ARBA00001933"/>
    </source>
</evidence>
<feature type="domain" description="Tryptophan synthase beta chain-like PALP" evidence="13">
    <location>
        <begin position="53"/>
        <end position="377"/>
    </location>
</feature>
<protein>
    <recommendedName>
        <fullName evidence="12">Tryptophan synthase beta chain</fullName>
        <ecNumber evidence="12">4.2.1.20</ecNumber>
    </recommendedName>
</protein>